<evidence type="ECO:0008006" key="5">
    <source>
        <dbReference type="Google" id="ProtNLM"/>
    </source>
</evidence>
<dbReference type="AlphaFoldDB" id="A0A1I4Y515"/>
<feature type="signal peptide" evidence="2">
    <location>
        <begin position="1"/>
        <end position="17"/>
    </location>
</feature>
<name>A0A1I4Y515_9GAMM</name>
<dbReference type="EMBL" id="FOVF01000015">
    <property type="protein sequence ID" value="SFN33085.1"/>
    <property type="molecule type" value="Genomic_DNA"/>
</dbReference>
<dbReference type="Pfam" id="PF13698">
    <property type="entry name" value="DUF4156"/>
    <property type="match status" value="1"/>
</dbReference>
<accession>A0A1I4Y515</accession>
<dbReference type="STRING" id="578942.SAMN05216289_1151"/>
<evidence type="ECO:0000313" key="4">
    <source>
        <dbReference type="Proteomes" id="UP000198575"/>
    </source>
</evidence>
<feature type="chain" id="PRO_5011441930" description="DUF4156 domain-containing protein" evidence="2">
    <location>
        <begin position="18"/>
        <end position="129"/>
    </location>
</feature>
<feature type="region of interest" description="Disordered" evidence="1">
    <location>
        <begin position="107"/>
        <end position="129"/>
    </location>
</feature>
<evidence type="ECO:0000313" key="3">
    <source>
        <dbReference type="EMBL" id="SFN33085.1"/>
    </source>
</evidence>
<dbReference type="Proteomes" id="UP000198575">
    <property type="component" value="Unassembled WGS sequence"/>
</dbReference>
<dbReference type="OrthoDB" id="6120981at2"/>
<reference evidence="3 4" key="1">
    <citation type="submission" date="2016-10" db="EMBL/GenBank/DDBJ databases">
        <authorList>
            <person name="de Groot N.N."/>
        </authorList>
    </citation>
    <scope>NUCLEOTIDE SEQUENCE [LARGE SCALE GENOMIC DNA]</scope>
    <source>
        <strain evidence="3 4">CGMCC 1.7659</strain>
    </source>
</reference>
<dbReference type="RefSeq" id="WP_092407957.1">
    <property type="nucleotide sequence ID" value="NZ_FOVF01000015.1"/>
</dbReference>
<feature type="compositionally biased region" description="Basic and acidic residues" evidence="1">
    <location>
        <begin position="117"/>
        <end position="129"/>
    </location>
</feature>
<sequence>MKLLIPALLILPLAACSWGIKLDSAGKNVRVAWNDDVSGCRDMGKITVSVLDKVGPVDRSAIKINDELEVMARNEAAGLQADTIRPLGEARNGEQSWAAYACGEAPRPARSSLAEPKPGDVETFPVKEN</sequence>
<evidence type="ECO:0000256" key="2">
    <source>
        <dbReference type="SAM" id="SignalP"/>
    </source>
</evidence>
<evidence type="ECO:0000256" key="1">
    <source>
        <dbReference type="SAM" id="MobiDB-lite"/>
    </source>
</evidence>
<gene>
    <name evidence="3" type="ORF">SAMN05216289_1151</name>
</gene>
<dbReference type="InterPro" id="IPR025294">
    <property type="entry name" value="DUF4156"/>
</dbReference>
<organism evidence="3 4">
    <name type="scientific">Dokdonella immobilis</name>
    <dbReference type="NCBI Taxonomy" id="578942"/>
    <lineage>
        <taxon>Bacteria</taxon>
        <taxon>Pseudomonadati</taxon>
        <taxon>Pseudomonadota</taxon>
        <taxon>Gammaproteobacteria</taxon>
        <taxon>Lysobacterales</taxon>
        <taxon>Rhodanobacteraceae</taxon>
        <taxon>Dokdonella</taxon>
    </lineage>
</organism>
<keyword evidence="4" id="KW-1185">Reference proteome</keyword>
<keyword evidence="2" id="KW-0732">Signal</keyword>
<proteinExistence type="predicted"/>
<protein>
    <recommendedName>
        <fullName evidence="5">DUF4156 domain-containing protein</fullName>
    </recommendedName>
</protein>